<dbReference type="EMBL" id="JAMQJY010000009">
    <property type="protein sequence ID" value="MCM2678030.1"/>
    <property type="molecule type" value="Genomic_DNA"/>
</dbReference>
<dbReference type="Proteomes" id="UP001203665">
    <property type="component" value="Unassembled WGS sequence"/>
</dbReference>
<keyword evidence="3" id="KW-1185">Reference proteome</keyword>
<evidence type="ECO:0000256" key="1">
    <source>
        <dbReference type="SAM" id="Phobius"/>
    </source>
</evidence>
<gene>
    <name evidence="2" type="ORF">NDM98_23250</name>
</gene>
<comment type="caution">
    <text evidence="2">The sequence shown here is derived from an EMBL/GenBank/DDBJ whole genome shotgun (WGS) entry which is preliminary data.</text>
</comment>
<name>A0ABT0XQM5_9BACI</name>
<reference evidence="2" key="1">
    <citation type="submission" date="2022-06" db="EMBL/GenBank/DDBJ databases">
        <title>Alkalicoccobacillus porphyridii sp. nov., isolated from a marine red alga, Porphyridium purpureum and reclassification of Shouchella plakortidis and Shouchella gibsonii as Alkalicoccobacillus plakortidis comb. nov. and Alkalicoccobacillus gibsonii comb. nov.</title>
        <authorList>
            <person name="Kim K.H."/>
            <person name="Lee J.K."/>
            <person name="Han D.M."/>
            <person name="Baek J.H."/>
            <person name="Jeon C.O."/>
        </authorList>
    </citation>
    <scope>NUCLEOTIDE SEQUENCE</scope>
    <source>
        <strain evidence="2">DSM 19153</strain>
    </source>
</reference>
<feature type="transmembrane region" description="Helical" evidence="1">
    <location>
        <begin position="64"/>
        <end position="82"/>
    </location>
</feature>
<evidence type="ECO:0000313" key="2">
    <source>
        <dbReference type="EMBL" id="MCM2678030.1"/>
    </source>
</evidence>
<evidence type="ECO:0000313" key="3">
    <source>
        <dbReference type="Proteomes" id="UP001203665"/>
    </source>
</evidence>
<organism evidence="2 3">
    <name type="scientific">Alkalicoccobacillus plakortidis</name>
    <dbReference type="NCBI Taxonomy" id="444060"/>
    <lineage>
        <taxon>Bacteria</taxon>
        <taxon>Bacillati</taxon>
        <taxon>Bacillota</taxon>
        <taxon>Bacilli</taxon>
        <taxon>Bacillales</taxon>
        <taxon>Bacillaceae</taxon>
        <taxon>Alkalicoccobacillus</taxon>
    </lineage>
</organism>
<feature type="transmembrane region" description="Helical" evidence="1">
    <location>
        <begin position="39"/>
        <end position="57"/>
    </location>
</feature>
<proteinExistence type="predicted"/>
<keyword evidence="1" id="KW-0812">Transmembrane</keyword>
<accession>A0ABT0XQM5</accession>
<dbReference type="RefSeq" id="WP_251611919.1">
    <property type="nucleotide sequence ID" value="NZ_JAMQJY010000009.1"/>
</dbReference>
<keyword evidence="1" id="KW-1133">Transmembrane helix</keyword>
<protein>
    <submittedName>
        <fullName evidence="2">Uncharacterized protein</fullName>
    </submittedName>
</protein>
<keyword evidence="1" id="KW-0472">Membrane</keyword>
<sequence length="90" mass="10580">MFKFFTIFIHCLYLLAITVIMVGAEFSVAAPDTERNYGVLYILVLLVMLIIAFSWWLNLRLRRVWILLISFVAIPFIFQYAIHLSLVFGY</sequence>